<evidence type="ECO:0000313" key="2">
    <source>
        <dbReference type="Proteomes" id="UP001597018"/>
    </source>
</evidence>
<sequence>MTAVTELADEVLALLHDEDPLAASLLGFQEYDHRLPDLSAQAALARKARAEDIARRAAAPPGGLDGQDAVTRAVVVQQAHALAARVDAGLVEHTVAFTLTAPAGALLHSLPLVRPRGDDAERAYLARLAAIPGYLADAAQRHCAGIAAGRVPLAYLGRAAVSALDRYLAVPDRDPLREPVLSGARAAERDRVLADVVRPAFARYRDVIDTEVVPRGRPPEKPGLCWLPDGQVVYAALSRAHTTTERTPDDLHRTGLELIEGLADEYVEVGSRAFGARTVGEVHDRLRTDPAMRWRGPQEVLAVARDAVERAERAAPGWFRRVPAGRCAVEPVPDSEAPRVTAYYVRPALDGSRPGTYFANTYRAEERDRFTAEAVAFHEAVPGHHFQLALAQEVRGLPALRRLAGITAHVEGWALCAERLAEEMGLYSDDIARLGLLAEDSARAARLVVDTGLHARGWSRQRAVDFLRTHTLLSEVDIQTEADRYIEWPGQALSYMVGRLKIQRLRSLAEHELGSGFDLGAFHDLVLTNGPLPMTALAELVENWVHGTRAPDPRPV</sequence>
<evidence type="ECO:0000313" key="1">
    <source>
        <dbReference type="EMBL" id="MFD0920812.1"/>
    </source>
</evidence>
<protein>
    <submittedName>
        <fullName evidence="1">DUF885 domain-containing protein</fullName>
    </submittedName>
</protein>
<dbReference type="Proteomes" id="UP001597018">
    <property type="component" value="Unassembled WGS sequence"/>
</dbReference>
<reference evidence="2" key="1">
    <citation type="journal article" date="2019" name="Int. J. Syst. Evol. Microbiol.">
        <title>The Global Catalogue of Microorganisms (GCM) 10K type strain sequencing project: providing services to taxonomists for standard genome sequencing and annotation.</title>
        <authorList>
            <consortium name="The Broad Institute Genomics Platform"/>
            <consortium name="The Broad Institute Genome Sequencing Center for Infectious Disease"/>
            <person name="Wu L."/>
            <person name="Ma J."/>
        </authorList>
    </citation>
    <scope>NUCLEOTIDE SEQUENCE [LARGE SCALE GENOMIC DNA]</scope>
    <source>
        <strain evidence="2">CCUG 56401</strain>
    </source>
</reference>
<name>A0ABW3FST8_9PSEU</name>
<dbReference type="RefSeq" id="WP_263246937.1">
    <property type="nucleotide sequence ID" value="NZ_BAABLT010000006.1"/>
</dbReference>
<accession>A0ABW3FST8</accession>
<dbReference type="PANTHER" id="PTHR33361">
    <property type="entry name" value="GLR0591 PROTEIN"/>
    <property type="match status" value="1"/>
</dbReference>
<gene>
    <name evidence="1" type="ORF">ACFQ16_13745</name>
</gene>
<dbReference type="InterPro" id="IPR010281">
    <property type="entry name" value="DUF885"/>
</dbReference>
<keyword evidence="2" id="KW-1185">Reference proteome</keyword>
<dbReference type="EMBL" id="JBHTIW010000008">
    <property type="protein sequence ID" value="MFD0920812.1"/>
    <property type="molecule type" value="Genomic_DNA"/>
</dbReference>
<dbReference type="Pfam" id="PF05960">
    <property type="entry name" value="DUF885"/>
    <property type="match status" value="1"/>
</dbReference>
<dbReference type="PANTHER" id="PTHR33361:SF2">
    <property type="entry name" value="DUF885 DOMAIN-CONTAINING PROTEIN"/>
    <property type="match status" value="1"/>
</dbReference>
<organism evidence="1 2">
    <name type="scientific">Saccharopolyspora rosea</name>
    <dbReference type="NCBI Taxonomy" id="524884"/>
    <lineage>
        <taxon>Bacteria</taxon>
        <taxon>Bacillati</taxon>
        <taxon>Actinomycetota</taxon>
        <taxon>Actinomycetes</taxon>
        <taxon>Pseudonocardiales</taxon>
        <taxon>Pseudonocardiaceae</taxon>
        <taxon>Saccharopolyspora</taxon>
    </lineage>
</organism>
<comment type="caution">
    <text evidence="1">The sequence shown here is derived from an EMBL/GenBank/DDBJ whole genome shotgun (WGS) entry which is preliminary data.</text>
</comment>
<proteinExistence type="predicted"/>